<keyword evidence="4 7" id="KW-0574">Periplasm</keyword>
<comment type="subcellular location">
    <subcellularLocation>
        <location evidence="1 7">Periplasm</location>
    </subcellularLocation>
</comment>
<sequence>MNRREFSAATAIVLGAAALGVPQLALAQRKLQEGKDFRALGNRVPVEAPAGKIEVVEFFWYACPHCNAFEPQLNAWLKKLPPDVSFRRVPVAFRDDFVPQQRLYYTLEAMGKVEDLHSKVFHEIHVNKQPTNREDLILAFVEKNGVDKAKFQELYNSFAISNKARRARQLQDQYEVDGVPALGIAGQYYTDGTMAGNMDRALQIVDYLVAQARTGK</sequence>
<dbReference type="InterPro" id="IPR013766">
    <property type="entry name" value="Thioredoxin_domain"/>
</dbReference>
<dbReference type="InterPro" id="IPR023205">
    <property type="entry name" value="DsbA/DsbL"/>
</dbReference>
<dbReference type="GO" id="GO:0016491">
    <property type="term" value="F:oxidoreductase activity"/>
    <property type="evidence" value="ECO:0007669"/>
    <property type="project" value="InterPro"/>
</dbReference>
<protein>
    <recommendedName>
        <fullName evidence="7">Thiol:disulfide interchange protein</fullName>
    </recommendedName>
</protein>
<dbReference type="RefSeq" id="WP_187078286.1">
    <property type="nucleotide sequence ID" value="NZ_JACORT010000011.1"/>
</dbReference>
<evidence type="ECO:0000256" key="1">
    <source>
        <dbReference type="ARBA" id="ARBA00004418"/>
    </source>
</evidence>
<keyword evidence="3" id="KW-0732">Signal</keyword>
<evidence type="ECO:0000256" key="7">
    <source>
        <dbReference type="PIRNR" id="PIRNR001488"/>
    </source>
</evidence>
<evidence type="ECO:0000256" key="5">
    <source>
        <dbReference type="ARBA" id="ARBA00023157"/>
    </source>
</evidence>
<dbReference type="SUPFAM" id="SSF52833">
    <property type="entry name" value="Thioredoxin-like"/>
    <property type="match status" value="1"/>
</dbReference>
<keyword evidence="6" id="KW-0676">Redox-active center</keyword>
<dbReference type="AlphaFoldDB" id="A0A923MVL9"/>
<dbReference type="EMBL" id="JACORT010000011">
    <property type="protein sequence ID" value="MBC5785538.1"/>
    <property type="molecule type" value="Genomic_DNA"/>
</dbReference>
<dbReference type="InterPro" id="IPR001853">
    <property type="entry name" value="DSBA-like_thioredoxin_dom"/>
</dbReference>
<feature type="domain" description="Thioredoxin" evidence="9">
    <location>
        <begin position="17"/>
        <end position="172"/>
    </location>
</feature>
<dbReference type="GO" id="GO:0042597">
    <property type="term" value="C:periplasmic space"/>
    <property type="evidence" value="ECO:0007669"/>
    <property type="project" value="UniProtKB-SubCell"/>
</dbReference>
<evidence type="ECO:0000256" key="3">
    <source>
        <dbReference type="ARBA" id="ARBA00022729"/>
    </source>
</evidence>
<comment type="caution">
    <text evidence="10">The sequence shown here is derived from an EMBL/GenBank/DDBJ whole genome shotgun (WGS) entry which is preliminary data.</text>
</comment>
<reference evidence="10" key="1">
    <citation type="submission" date="2020-08" db="EMBL/GenBank/DDBJ databases">
        <title>Ramlibacter sp. USB13 16S ribosomal RNA gene genome sequencing and assembly.</title>
        <authorList>
            <person name="Kang M."/>
        </authorList>
    </citation>
    <scope>NUCLEOTIDE SEQUENCE</scope>
    <source>
        <strain evidence="10">USB13</strain>
    </source>
</reference>
<evidence type="ECO:0000256" key="2">
    <source>
        <dbReference type="ARBA" id="ARBA00005791"/>
    </source>
</evidence>
<dbReference type="Proteomes" id="UP000608513">
    <property type="component" value="Unassembled WGS sequence"/>
</dbReference>
<evidence type="ECO:0000256" key="8">
    <source>
        <dbReference type="PIRSR" id="PIRSR001488-1"/>
    </source>
</evidence>
<keyword evidence="5 7" id="KW-1015">Disulfide bond</keyword>
<dbReference type="CDD" id="cd03019">
    <property type="entry name" value="DsbA_DsbA"/>
    <property type="match status" value="1"/>
</dbReference>
<evidence type="ECO:0000256" key="6">
    <source>
        <dbReference type="ARBA" id="ARBA00023284"/>
    </source>
</evidence>
<comment type="similarity">
    <text evidence="2">Belongs to the thioredoxin family. DsbA subfamily.</text>
</comment>
<dbReference type="PROSITE" id="PS51352">
    <property type="entry name" value="THIOREDOXIN_2"/>
    <property type="match status" value="1"/>
</dbReference>
<dbReference type="PANTHER" id="PTHR35891:SF3">
    <property type="entry name" value="THIOL:DISULFIDE INTERCHANGE PROTEIN DSBL"/>
    <property type="match status" value="1"/>
</dbReference>
<feature type="disulfide bond" description="Redox-active" evidence="8">
    <location>
        <begin position="63"/>
        <end position="66"/>
    </location>
</feature>
<name>A0A923MVL9_9BURK</name>
<dbReference type="InterPro" id="IPR036249">
    <property type="entry name" value="Thioredoxin-like_sf"/>
</dbReference>
<organism evidence="10 11">
    <name type="scientific">Ramlibacter cellulosilyticus</name>
    <dbReference type="NCBI Taxonomy" id="2764187"/>
    <lineage>
        <taxon>Bacteria</taxon>
        <taxon>Pseudomonadati</taxon>
        <taxon>Pseudomonadota</taxon>
        <taxon>Betaproteobacteria</taxon>
        <taxon>Burkholderiales</taxon>
        <taxon>Comamonadaceae</taxon>
        <taxon>Ramlibacter</taxon>
    </lineage>
</organism>
<dbReference type="Gene3D" id="3.40.30.10">
    <property type="entry name" value="Glutaredoxin"/>
    <property type="match status" value="1"/>
</dbReference>
<evidence type="ECO:0000259" key="9">
    <source>
        <dbReference type="PROSITE" id="PS51352"/>
    </source>
</evidence>
<accession>A0A923MVL9</accession>
<evidence type="ECO:0000256" key="4">
    <source>
        <dbReference type="ARBA" id="ARBA00022764"/>
    </source>
</evidence>
<proteinExistence type="inferred from homology"/>
<dbReference type="Pfam" id="PF01323">
    <property type="entry name" value="DSBA"/>
    <property type="match status" value="1"/>
</dbReference>
<dbReference type="PIRSF" id="PIRSF001488">
    <property type="entry name" value="Tdi_protein"/>
    <property type="match status" value="1"/>
</dbReference>
<evidence type="ECO:0000313" key="10">
    <source>
        <dbReference type="EMBL" id="MBC5785538.1"/>
    </source>
</evidence>
<keyword evidence="11" id="KW-1185">Reference proteome</keyword>
<dbReference type="PANTHER" id="PTHR35891">
    <property type="entry name" value="THIOL:DISULFIDE INTERCHANGE PROTEIN DSBA"/>
    <property type="match status" value="1"/>
</dbReference>
<dbReference type="InterPro" id="IPR050824">
    <property type="entry name" value="Thiol_disulfide_DsbA"/>
</dbReference>
<evidence type="ECO:0000313" key="11">
    <source>
        <dbReference type="Proteomes" id="UP000608513"/>
    </source>
</evidence>
<gene>
    <name evidence="10" type="ORF">H8N03_21540</name>
</gene>